<evidence type="ECO:0008006" key="5">
    <source>
        <dbReference type="Google" id="ProtNLM"/>
    </source>
</evidence>
<dbReference type="InterPro" id="IPR042230">
    <property type="entry name" value="CusF_sf"/>
</dbReference>
<feature type="region of interest" description="Disordered" evidence="1">
    <location>
        <begin position="27"/>
        <end position="52"/>
    </location>
</feature>
<evidence type="ECO:0000313" key="4">
    <source>
        <dbReference type="Proteomes" id="UP000494249"/>
    </source>
</evidence>
<protein>
    <recommendedName>
        <fullName evidence="5">RND transporter</fullName>
    </recommendedName>
</protein>
<dbReference type="Proteomes" id="UP000494249">
    <property type="component" value="Unassembled WGS sequence"/>
</dbReference>
<gene>
    <name evidence="3" type="ORF">LMG22037_04914</name>
</gene>
<dbReference type="Pfam" id="PF11604">
    <property type="entry name" value="CusF_Ec"/>
    <property type="match status" value="1"/>
</dbReference>
<accession>A0A6J5C497</accession>
<dbReference type="EMBL" id="CADIKB010000031">
    <property type="protein sequence ID" value="CAB3722888.1"/>
    <property type="molecule type" value="Genomic_DNA"/>
</dbReference>
<dbReference type="InterPro" id="IPR021647">
    <property type="entry name" value="CusF_Ec"/>
</dbReference>
<sequence>MKNATASAFMLCALAVCTSAYAGGNTHETSEAGDTSDASSMNMADSANHRMSHGEVRKVDVAAGKLTIRHGPLENLGMDAMTMTFKVKDPAMLSQVKAGDKIDFVAEEVGGALTVIELHKQ</sequence>
<feature type="signal peptide" evidence="2">
    <location>
        <begin position="1"/>
        <end position="22"/>
    </location>
</feature>
<feature type="compositionally biased region" description="Low complexity" evidence="1">
    <location>
        <begin position="36"/>
        <end position="46"/>
    </location>
</feature>
<dbReference type="RefSeq" id="WP_035478626.1">
    <property type="nucleotide sequence ID" value="NZ_CADFGL010000009.1"/>
</dbReference>
<proteinExistence type="predicted"/>
<dbReference type="Gene3D" id="2.40.50.320">
    <property type="entry name" value="Copper binding periplasmic protein CusF"/>
    <property type="match status" value="1"/>
</dbReference>
<reference evidence="3 4" key="1">
    <citation type="submission" date="2020-04" db="EMBL/GenBank/DDBJ databases">
        <authorList>
            <person name="De Canck E."/>
        </authorList>
    </citation>
    <scope>NUCLEOTIDE SEQUENCE [LARGE SCALE GENOMIC DNA]</scope>
    <source>
        <strain evidence="3 4">LMG 22037</strain>
    </source>
</reference>
<keyword evidence="2" id="KW-0732">Signal</keyword>
<evidence type="ECO:0000256" key="2">
    <source>
        <dbReference type="SAM" id="SignalP"/>
    </source>
</evidence>
<feature type="chain" id="PRO_5026928889" description="RND transporter" evidence="2">
    <location>
        <begin position="23"/>
        <end position="121"/>
    </location>
</feature>
<organism evidence="3 4">
    <name type="scientific">Paraburkholderia phenoliruptrix</name>
    <dbReference type="NCBI Taxonomy" id="252970"/>
    <lineage>
        <taxon>Bacteria</taxon>
        <taxon>Pseudomonadati</taxon>
        <taxon>Pseudomonadota</taxon>
        <taxon>Betaproteobacteria</taxon>
        <taxon>Burkholderiales</taxon>
        <taxon>Burkholderiaceae</taxon>
        <taxon>Paraburkholderia</taxon>
    </lineage>
</organism>
<evidence type="ECO:0000313" key="3">
    <source>
        <dbReference type="EMBL" id="CAB3722888.1"/>
    </source>
</evidence>
<dbReference type="AlphaFoldDB" id="A0A6J5C497"/>
<name>A0A6J5C497_9BURK</name>
<evidence type="ECO:0000256" key="1">
    <source>
        <dbReference type="SAM" id="MobiDB-lite"/>
    </source>
</evidence>